<dbReference type="RefSeq" id="WP_157804435.1">
    <property type="nucleotide sequence ID" value="NZ_DAMAEN010000002.1"/>
</dbReference>
<feature type="chain" id="PRO_5046549014" evidence="1">
    <location>
        <begin position="32"/>
        <end position="146"/>
    </location>
</feature>
<protein>
    <submittedName>
        <fullName evidence="2">Uncharacterized protein</fullName>
    </submittedName>
</protein>
<feature type="signal peptide" evidence="1">
    <location>
        <begin position="1"/>
        <end position="31"/>
    </location>
</feature>
<dbReference type="Proteomes" id="UP001174315">
    <property type="component" value="Unassembled WGS sequence"/>
</dbReference>
<evidence type="ECO:0000313" key="2">
    <source>
        <dbReference type="EMBL" id="MDN8669253.1"/>
    </source>
</evidence>
<sequence>MFTRVWKRVPLTTLWLVFYAASPLSGSTAKASEHRIDYSKVTKADIAIVQERAVRYVVIADNPCLTVQSFRLGHPAEYHREKFICSVGGARFDRDFALVDFKTLDFHDDRLDVEVEFIPSRRGRKAVRWCSIALQPDSIGDLMCHR</sequence>
<reference evidence="2" key="1">
    <citation type="submission" date="2023-07" db="EMBL/GenBank/DDBJ databases">
        <title>Stenotrophomonas isolates from soil.</title>
        <authorList>
            <person name="Sharma V."/>
            <person name="Zur-Pinska J."/>
            <person name="Hay A.G."/>
        </authorList>
    </citation>
    <scope>NUCLEOTIDE SEQUENCE</scope>
    <source>
        <strain evidence="2">C2</strain>
    </source>
</reference>
<accession>A0ABT8QD10</accession>
<comment type="caution">
    <text evidence="2">The sequence shown here is derived from an EMBL/GenBank/DDBJ whole genome shotgun (WGS) entry which is preliminary data.</text>
</comment>
<dbReference type="EMBL" id="JAUKNN010000015">
    <property type="protein sequence ID" value="MDN8669253.1"/>
    <property type="molecule type" value="Genomic_DNA"/>
</dbReference>
<gene>
    <name evidence="2" type="ORF">Q0S36_07935</name>
</gene>
<keyword evidence="3" id="KW-1185">Reference proteome</keyword>
<organism evidence="2 3">
    <name type="scientific">Stenotrophomonas indicatrix</name>
    <dbReference type="NCBI Taxonomy" id="2045451"/>
    <lineage>
        <taxon>Bacteria</taxon>
        <taxon>Pseudomonadati</taxon>
        <taxon>Pseudomonadota</taxon>
        <taxon>Gammaproteobacteria</taxon>
        <taxon>Lysobacterales</taxon>
        <taxon>Lysobacteraceae</taxon>
        <taxon>Stenotrophomonas</taxon>
    </lineage>
</organism>
<proteinExistence type="predicted"/>
<evidence type="ECO:0000256" key="1">
    <source>
        <dbReference type="SAM" id="SignalP"/>
    </source>
</evidence>
<evidence type="ECO:0000313" key="3">
    <source>
        <dbReference type="Proteomes" id="UP001174315"/>
    </source>
</evidence>
<name>A0ABT8QD10_9GAMM</name>
<keyword evidence="1" id="KW-0732">Signal</keyword>